<accession>A0A091E6Z0</accession>
<gene>
    <name evidence="2" type="ORF">H920_00204</name>
</gene>
<feature type="compositionally biased region" description="Basic and acidic residues" evidence="1">
    <location>
        <begin position="54"/>
        <end position="66"/>
    </location>
</feature>
<evidence type="ECO:0000313" key="2">
    <source>
        <dbReference type="EMBL" id="KFO38360.1"/>
    </source>
</evidence>
<organism evidence="2 3">
    <name type="scientific">Fukomys damarensis</name>
    <name type="common">Damaraland mole rat</name>
    <name type="synonym">Cryptomys damarensis</name>
    <dbReference type="NCBI Taxonomy" id="885580"/>
    <lineage>
        <taxon>Eukaryota</taxon>
        <taxon>Metazoa</taxon>
        <taxon>Chordata</taxon>
        <taxon>Craniata</taxon>
        <taxon>Vertebrata</taxon>
        <taxon>Euteleostomi</taxon>
        <taxon>Mammalia</taxon>
        <taxon>Eutheria</taxon>
        <taxon>Euarchontoglires</taxon>
        <taxon>Glires</taxon>
        <taxon>Rodentia</taxon>
        <taxon>Hystricomorpha</taxon>
        <taxon>Bathyergidae</taxon>
        <taxon>Fukomys</taxon>
    </lineage>
</organism>
<name>A0A091E6Z0_FUKDA</name>
<keyword evidence="3" id="KW-1185">Reference proteome</keyword>
<dbReference type="Proteomes" id="UP000028990">
    <property type="component" value="Unassembled WGS sequence"/>
</dbReference>
<proteinExistence type="predicted"/>
<reference evidence="2 3" key="1">
    <citation type="submission" date="2013-11" db="EMBL/GenBank/DDBJ databases">
        <title>The Damaraland mole rat (Fukomys damarensis) genome and evolution of African mole rats.</title>
        <authorList>
            <person name="Gladyshev V.N."/>
            <person name="Fang X."/>
        </authorList>
    </citation>
    <scope>NUCLEOTIDE SEQUENCE [LARGE SCALE GENOMIC DNA]</scope>
    <source>
        <tissue evidence="2">Liver</tissue>
    </source>
</reference>
<dbReference type="AlphaFoldDB" id="A0A091E6Z0"/>
<protein>
    <submittedName>
        <fullName evidence="2">Uncharacterized protein</fullName>
    </submittedName>
</protein>
<dbReference type="EMBL" id="KN120539">
    <property type="protein sequence ID" value="KFO38360.1"/>
    <property type="molecule type" value="Genomic_DNA"/>
</dbReference>
<evidence type="ECO:0000313" key="3">
    <source>
        <dbReference type="Proteomes" id="UP000028990"/>
    </source>
</evidence>
<feature type="region of interest" description="Disordered" evidence="1">
    <location>
        <begin position="28"/>
        <end position="76"/>
    </location>
</feature>
<evidence type="ECO:0000256" key="1">
    <source>
        <dbReference type="SAM" id="MobiDB-lite"/>
    </source>
</evidence>
<sequence>MRSPSHSRDRQKKALLGRGEAAVCSQLRGRGGHPRVELDTDGKRKRTQPFTHEYGTELHKRLREPTGAHARAHQTA</sequence>